<evidence type="ECO:0000313" key="1">
    <source>
        <dbReference type="EMBL" id="CAG8800096.1"/>
    </source>
</evidence>
<organism evidence="1 2">
    <name type="scientific">Gigaspora margarita</name>
    <dbReference type="NCBI Taxonomy" id="4874"/>
    <lineage>
        <taxon>Eukaryota</taxon>
        <taxon>Fungi</taxon>
        <taxon>Fungi incertae sedis</taxon>
        <taxon>Mucoromycota</taxon>
        <taxon>Glomeromycotina</taxon>
        <taxon>Glomeromycetes</taxon>
        <taxon>Diversisporales</taxon>
        <taxon>Gigasporaceae</taxon>
        <taxon>Gigaspora</taxon>
    </lineage>
</organism>
<sequence length="311" mass="36083">EIYECKYNDDGSNIATPLDEIYECEYDNDGSLVITSEALIYTYVVSKNKNFHSPEARYQEVEITENDHNKLNPKETITTTTELNAWNVCFSHDFSQPQLQNMDHHYATLSEFCGKCNRWGTHFESQCRDDNEINENYITKPIFDSMNYSEYIPDHLPLIISIPHSGQLFLPEYPIEKKNHPSVVKSNDLNTQEIGRELADKMMLHFKGKRPYLITLEETAIKYVESNFDLSAETLSLSTSQINENPEIYSGSSIRALYNRKLNSILFSDLLYSKTTSLGGHLQSYGYWLAFFFYKLIKFMSSMFENKMVSN</sequence>
<accession>A0ABN7VW25</accession>
<proteinExistence type="predicted"/>
<gene>
    <name evidence="1" type="ORF">GMARGA_LOCUS22909</name>
</gene>
<dbReference type="EMBL" id="CAJVQB010022652">
    <property type="protein sequence ID" value="CAG8800096.1"/>
    <property type="molecule type" value="Genomic_DNA"/>
</dbReference>
<reference evidence="1 2" key="1">
    <citation type="submission" date="2021-06" db="EMBL/GenBank/DDBJ databases">
        <authorList>
            <person name="Kallberg Y."/>
            <person name="Tangrot J."/>
            <person name="Rosling A."/>
        </authorList>
    </citation>
    <scope>NUCLEOTIDE SEQUENCE [LARGE SCALE GENOMIC DNA]</scope>
    <source>
        <strain evidence="1 2">120-4 pot B 10/14</strain>
    </source>
</reference>
<feature type="non-terminal residue" evidence="1">
    <location>
        <position position="1"/>
    </location>
</feature>
<comment type="caution">
    <text evidence="1">The sequence shown here is derived from an EMBL/GenBank/DDBJ whole genome shotgun (WGS) entry which is preliminary data.</text>
</comment>
<dbReference type="Proteomes" id="UP000789901">
    <property type="component" value="Unassembled WGS sequence"/>
</dbReference>
<protein>
    <submittedName>
        <fullName evidence="1">42475_t:CDS:1</fullName>
    </submittedName>
</protein>
<evidence type="ECO:0000313" key="2">
    <source>
        <dbReference type="Proteomes" id="UP000789901"/>
    </source>
</evidence>
<keyword evidence="2" id="KW-1185">Reference proteome</keyword>
<name>A0ABN7VW25_GIGMA</name>